<protein>
    <submittedName>
        <fullName evidence="2">Alpha/beta hydrolase</fullName>
    </submittedName>
</protein>
<dbReference type="Pfam" id="PF12146">
    <property type="entry name" value="Hydrolase_4"/>
    <property type="match status" value="1"/>
</dbReference>
<name>A0A4V3V7A4_9BACI</name>
<dbReference type="Proteomes" id="UP000306477">
    <property type="component" value="Unassembled WGS sequence"/>
</dbReference>
<dbReference type="RefSeq" id="WP_136380989.1">
    <property type="nucleotide sequence ID" value="NZ_SLUB01000043.1"/>
</dbReference>
<proteinExistence type="predicted"/>
<dbReference type="OrthoDB" id="9808398at2"/>
<dbReference type="InterPro" id="IPR029058">
    <property type="entry name" value="AB_hydrolase_fold"/>
</dbReference>
<keyword evidence="2" id="KW-0378">Hydrolase</keyword>
<evidence type="ECO:0000313" key="2">
    <source>
        <dbReference type="EMBL" id="THE10613.1"/>
    </source>
</evidence>
<dbReference type="Gene3D" id="3.40.50.1820">
    <property type="entry name" value="alpha/beta hydrolase"/>
    <property type="match status" value="1"/>
</dbReference>
<comment type="caution">
    <text evidence="2">The sequence shown here is derived from an EMBL/GenBank/DDBJ whole genome shotgun (WGS) entry which is preliminary data.</text>
</comment>
<dbReference type="Gene3D" id="1.20.1440.110">
    <property type="entry name" value="acylaminoacyl peptidase"/>
    <property type="match status" value="1"/>
</dbReference>
<dbReference type="GO" id="GO:0016787">
    <property type="term" value="F:hydrolase activity"/>
    <property type="evidence" value="ECO:0007669"/>
    <property type="project" value="UniProtKB-KW"/>
</dbReference>
<evidence type="ECO:0000313" key="3">
    <source>
        <dbReference type="Proteomes" id="UP000306477"/>
    </source>
</evidence>
<reference evidence="2 3" key="1">
    <citation type="journal article" date="2019" name="Indoor Air">
        <title>Impacts of indoor surface finishes on bacterial viability.</title>
        <authorList>
            <person name="Hu J."/>
            <person name="Maamar S.B."/>
            <person name="Glawe A.J."/>
            <person name="Gottel N."/>
            <person name="Gilbert J.A."/>
            <person name="Hartmann E.M."/>
        </authorList>
    </citation>
    <scope>NUCLEOTIDE SEQUENCE [LARGE SCALE GENOMIC DNA]</scope>
    <source>
        <strain evidence="2 3">AF060A6</strain>
    </source>
</reference>
<dbReference type="EMBL" id="SLUB01000043">
    <property type="protein sequence ID" value="THE10613.1"/>
    <property type="molecule type" value="Genomic_DNA"/>
</dbReference>
<feature type="domain" description="Serine aminopeptidase S33" evidence="1">
    <location>
        <begin position="149"/>
        <end position="259"/>
    </location>
</feature>
<sequence>MLQVEKAKTNMSTIEKTLLTANMFDGFWDRWIVHGVDKEDLAIIRSTISTKDEWIQSWVSLAEQKIREANVFAENQQTQEAEMKYRTAGLYYQLVQWLIPEASREKVYWLNMSMKNFHEADRLYPRKTTYDMIHIGDEIYFGRVRVPSNPKGVVVIINPLDSTKEELFTYELDFLEKGFVTVSFDGPGQGQTYSYMGIMGTKKRWEKFIDLLIDYSALHFSNLPIYLFGTSSGAAWALYGSCNPKVSKVVAVSPVFPSSKITLPDYFMERTRYVLEESNALPTFDSLGFEKPVLLVHGKQDVMVSDEDIHHLYHQLPNGKCYLEYEDEGHCCNFKLPEVRQYATEWFSEI</sequence>
<dbReference type="SUPFAM" id="SSF53474">
    <property type="entry name" value="alpha/beta-Hydrolases"/>
    <property type="match status" value="1"/>
</dbReference>
<gene>
    <name evidence="2" type="ORF">E1I69_18220</name>
</gene>
<keyword evidence="3" id="KW-1185">Reference proteome</keyword>
<dbReference type="AlphaFoldDB" id="A0A4V3V7A4"/>
<evidence type="ECO:0000259" key="1">
    <source>
        <dbReference type="Pfam" id="PF12146"/>
    </source>
</evidence>
<dbReference type="InterPro" id="IPR022742">
    <property type="entry name" value="Hydrolase_4"/>
</dbReference>
<organism evidence="2 3">
    <name type="scientific">Bacillus timonensis</name>
    <dbReference type="NCBI Taxonomy" id="1033734"/>
    <lineage>
        <taxon>Bacteria</taxon>
        <taxon>Bacillati</taxon>
        <taxon>Bacillota</taxon>
        <taxon>Bacilli</taxon>
        <taxon>Bacillales</taxon>
        <taxon>Bacillaceae</taxon>
        <taxon>Bacillus</taxon>
    </lineage>
</organism>
<accession>A0A4V3V7A4</accession>